<keyword evidence="3" id="KW-1185">Reference proteome</keyword>
<sequence length="490" mass="55383">MCPGNMTGFPDEPQRKNQQVHKRDNSDAPTRICIPNKSHTFACEGRGSNSRVISKTFSQPLPKKHKYWKNVRIGVGILSGHQSNVLVPASWIYFHFKYFSLDIFSFDSRLRVQLVRWKGNKVNLGVPVIRRSRIASLAISTRDNRWSDVVPPNAALTFAVLWDPEEEIVAFSGANLLDSLCDDAQSPISPTDAFDNRSQVLTIGNSTIPFSENTGTLAFFRDNYEFLFSARTPLTLERFRRTQTSSTLEGLDVYLRGSMLGKAHPNHRRFSFLDELEADIKFDPRTSFANMWYKKLKKNEERTVTGEGYEEGPMSAGSDRTLQAEYNLCSAFSTTTTSTSNYVSVDMAELDDEGSSSWSDLEAPNTPSYSRLLFTDLDPHRLSKRLRKSRHRDTPAPPSEVLNRPTYNHVSSSPGSGTVTPCKPPSLPRYFMKDILFSFSPSPSSFFANDQDEFVIINKHDNNTDGTRGNIDDERNGINIEPIYKWGHES</sequence>
<feature type="region of interest" description="Disordered" evidence="1">
    <location>
        <begin position="1"/>
        <end position="29"/>
    </location>
</feature>
<evidence type="ECO:0000313" key="3">
    <source>
        <dbReference type="Proteomes" id="UP000807353"/>
    </source>
</evidence>
<proteinExistence type="predicted"/>
<organism evidence="2 3">
    <name type="scientific">Collybia nuda</name>
    <dbReference type="NCBI Taxonomy" id="64659"/>
    <lineage>
        <taxon>Eukaryota</taxon>
        <taxon>Fungi</taxon>
        <taxon>Dikarya</taxon>
        <taxon>Basidiomycota</taxon>
        <taxon>Agaricomycotina</taxon>
        <taxon>Agaricomycetes</taxon>
        <taxon>Agaricomycetidae</taxon>
        <taxon>Agaricales</taxon>
        <taxon>Tricholomatineae</taxon>
        <taxon>Clitocybaceae</taxon>
        <taxon>Collybia</taxon>
    </lineage>
</organism>
<dbReference type="EMBL" id="MU150358">
    <property type="protein sequence ID" value="KAF9457794.1"/>
    <property type="molecule type" value="Genomic_DNA"/>
</dbReference>
<evidence type="ECO:0000256" key="1">
    <source>
        <dbReference type="SAM" id="MobiDB-lite"/>
    </source>
</evidence>
<reference evidence="2" key="1">
    <citation type="submission" date="2020-11" db="EMBL/GenBank/DDBJ databases">
        <authorList>
            <consortium name="DOE Joint Genome Institute"/>
            <person name="Ahrendt S."/>
            <person name="Riley R."/>
            <person name="Andreopoulos W."/>
            <person name="Labutti K."/>
            <person name="Pangilinan J."/>
            <person name="Ruiz-Duenas F.J."/>
            <person name="Barrasa J.M."/>
            <person name="Sanchez-Garcia M."/>
            <person name="Camarero S."/>
            <person name="Miyauchi S."/>
            <person name="Serrano A."/>
            <person name="Linde D."/>
            <person name="Babiker R."/>
            <person name="Drula E."/>
            <person name="Ayuso-Fernandez I."/>
            <person name="Pacheco R."/>
            <person name="Padilla G."/>
            <person name="Ferreira P."/>
            <person name="Barriuso J."/>
            <person name="Kellner H."/>
            <person name="Castanera R."/>
            <person name="Alfaro M."/>
            <person name="Ramirez L."/>
            <person name="Pisabarro A.G."/>
            <person name="Kuo A."/>
            <person name="Tritt A."/>
            <person name="Lipzen A."/>
            <person name="He G."/>
            <person name="Yan M."/>
            <person name="Ng V."/>
            <person name="Cullen D."/>
            <person name="Martin F."/>
            <person name="Rosso M.-N."/>
            <person name="Henrissat B."/>
            <person name="Hibbett D."/>
            <person name="Martinez A.T."/>
            <person name="Grigoriev I.V."/>
        </authorList>
    </citation>
    <scope>NUCLEOTIDE SEQUENCE</scope>
    <source>
        <strain evidence="2">CBS 247.69</strain>
    </source>
</reference>
<dbReference type="OrthoDB" id="3226552at2759"/>
<protein>
    <submittedName>
        <fullName evidence="2">Uncharacterized protein</fullName>
    </submittedName>
</protein>
<evidence type="ECO:0000313" key="2">
    <source>
        <dbReference type="EMBL" id="KAF9457794.1"/>
    </source>
</evidence>
<feature type="region of interest" description="Disordered" evidence="1">
    <location>
        <begin position="385"/>
        <end position="421"/>
    </location>
</feature>
<comment type="caution">
    <text evidence="2">The sequence shown here is derived from an EMBL/GenBank/DDBJ whole genome shotgun (WGS) entry which is preliminary data.</text>
</comment>
<dbReference type="Proteomes" id="UP000807353">
    <property type="component" value="Unassembled WGS sequence"/>
</dbReference>
<dbReference type="AlphaFoldDB" id="A0A9P6CE90"/>
<name>A0A9P6CE90_9AGAR</name>
<feature type="compositionally biased region" description="Polar residues" evidence="1">
    <location>
        <begin position="405"/>
        <end position="419"/>
    </location>
</feature>
<gene>
    <name evidence="2" type="ORF">BDZ94DRAFT_1240487</name>
</gene>
<accession>A0A9P6CE90</accession>